<evidence type="ECO:0000256" key="1">
    <source>
        <dbReference type="SAM" id="MobiDB-lite"/>
    </source>
</evidence>
<protein>
    <recommendedName>
        <fullName evidence="2">2-oxoacid dehydrogenase acyltransferase catalytic domain-containing protein</fullName>
    </recommendedName>
</protein>
<evidence type="ECO:0000313" key="4">
    <source>
        <dbReference type="Proteomes" id="UP001187192"/>
    </source>
</evidence>
<dbReference type="GO" id="GO:0045254">
    <property type="term" value="C:pyruvate dehydrogenase complex"/>
    <property type="evidence" value="ECO:0007669"/>
    <property type="project" value="InterPro"/>
</dbReference>
<dbReference type="Proteomes" id="UP001187192">
    <property type="component" value="Unassembled WGS sequence"/>
</dbReference>
<feature type="domain" description="2-oxoacid dehydrogenase acyltransferase catalytic" evidence="2">
    <location>
        <begin position="64"/>
        <end position="150"/>
    </location>
</feature>
<dbReference type="SUPFAM" id="SSF52777">
    <property type="entry name" value="CoA-dependent acyltransferases"/>
    <property type="match status" value="1"/>
</dbReference>
<dbReference type="Gene3D" id="3.30.559.10">
    <property type="entry name" value="Chloramphenicol acetyltransferase-like domain"/>
    <property type="match status" value="1"/>
</dbReference>
<dbReference type="EMBL" id="BTGU01003477">
    <property type="protein sequence ID" value="GMN32897.1"/>
    <property type="molecule type" value="Genomic_DNA"/>
</dbReference>
<dbReference type="GO" id="GO:0006086">
    <property type="term" value="P:pyruvate decarboxylation to acetyl-CoA"/>
    <property type="evidence" value="ECO:0007669"/>
    <property type="project" value="InterPro"/>
</dbReference>
<proteinExistence type="predicted"/>
<comment type="caution">
    <text evidence="3">The sequence shown here is derived from an EMBL/GenBank/DDBJ whole genome shotgun (WGS) entry which is preliminary data.</text>
</comment>
<evidence type="ECO:0000259" key="2">
    <source>
        <dbReference type="Pfam" id="PF00198"/>
    </source>
</evidence>
<keyword evidence="4" id="KW-1185">Reference proteome</keyword>
<dbReference type="InterPro" id="IPR023213">
    <property type="entry name" value="CAT-like_dom_sf"/>
</dbReference>
<accession>A0AA87ZFI8</accession>
<dbReference type="GO" id="GO:0009534">
    <property type="term" value="C:chloroplast thylakoid"/>
    <property type="evidence" value="ECO:0007669"/>
    <property type="project" value="TreeGrafter"/>
</dbReference>
<dbReference type="InterPro" id="IPR045257">
    <property type="entry name" value="E2/Pdx1"/>
</dbReference>
<dbReference type="GO" id="GO:0009941">
    <property type="term" value="C:chloroplast envelope"/>
    <property type="evidence" value="ECO:0007669"/>
    <property type="project" value="TreeGrafter"/>
</dbReference>
<dbReference type="GO" id="GO:0004742">
    <property type="term" value="F:dihydrolipoyllysine-residue acetyltransferase activity"/>
    <property type="evidence" value="ECO:0007669"/>
    <property type="project" value="TreeGrafter"/>
</dbReference>
<organism evidence="3 4">
    <name type="scientific">Ficus carica</name>
    <name type="common">Common fig</name>
    <dbReference type="NCBI Taxonomy" id="3494"/>
    <lineage>
        <taxon>Eukaryota</taxon>
        <taxon>Viridiplantae</taxon>
        <taxon>Streptophyta</taxon>
        <taxon>Embryophyta</taxon>
        <taxon>Tracheophyta</taxon>
        <taxon>Spermatophyta</taxon>
        <taxon>Magnoliopsida</taxon>
        <taxon>eudicotyledons</taxon>
        <taxon>Gunneridae</taxon>
        <taxon>Pentapetalae</taxon>
        <taxon>rosids</taxon>
        <taxon>fabids</taxon>
        <taxon>Rosales</taxon>
        <taxon>Moraceae</taxon>
        <taxon>Ficeae</taxon>
        <taxon>Ficus</taxon>
    </lineage>
</organism>
<dbReference type="PANTHER" id="PTHR23151">
    <property type="entry name" value="DIHYDROLIPOAMIDE ACETYL/SUCCINYL-TRANSFERASE-RELATED"/>
    <property type="match status" value="1"/>
</dbReference>
<sequence>MEVDFPLTPLPPSVSPSNQTHPKRSHSPPMPAMPLPKTNAGVICPEDERQMRLRQSWMHCRTSNSGKSFTYNSDINIAVAVAINGGLITPILQDADKMDLYLLSQKWKELVEKARSKQLQPHEYSSETFTLSSLGMFEVDRFDAILLSDQGLLWLLSFKADGYG</sequence>
<gene>
    <name evidence="3" type="ORF">TIFTF001_044734</name>
</gene>
<reference evidence="3" key="1">
    <citation type="submission" date="2023-07" db="EMBL/GenBank/DDBJ databases">
        <title>draft genome sequence of fig (Ficus carica).</title>
        <authorList>
            <person name="Takahashi T."/>
            <person name="Nishimura K."/>
        </authorList>
    </citation>
    <scope>NUCLEOTIDE SEQUENCE</scope>
</reference>
<dbReference type="InterPro" id="IPR001078">
    <property type="entry name" value="2-oxoacid_DH_actylTfrase"/>
</dbReference>
<dbReference type="AlphaFoldDB" id="A0AA87ZFI8"/>
<evidence type="ECO:0000313" key="3">
    <source>
        <dbReference type="EMBL" id="GMN32897.1"/>
    </source>
</evidence>
<dbReference type="PANTHER" id="PTHR23151:SF83">
    <property type="entry name" value="DIHYDROLIPOYLLYSINE-RESIDUE ACETYLTRANSFERASE COMPONENT 4 OF PYRUVATE DEHYDROGENASE COMPLEX, CHLOROPLASTIC"/>
    <property type="match status" value="1"/>
</dbReference>
<name>A0AA87ZFI8_FICCA</name>
<dbReference type="Pfam" id="PF00198">
    <property type="entry name" value="2-oxoacid_dh"/>
    <property type="match status" value="1"/>
</dbReference>
<feature type="region of interest" description="Disordered" evidence="1">
    <location>
        <begin position="1"/>
        <end position="36"/>
    </location>
</feature>